<evidence type="ECO:0000256" key="2">
    <source>
        <dbReference type="ARBA" id="ARBA00023315"/>
    </source>
</evidence>
<keyword evidence="4" id="KW-0687">Ribonucleoprotein</keyword>
<keyword evidence="2" id="KW-0012">Acyltransferase</keyword>
<evidence type="ECO:0000313" key="5">
    <source>
        <dbReference type="Proteomes" id="UP000518887"/>
    </source>
</evidence>
<comment type="caution">
    <text evidence="4">The sequence shown here is derived from an EMBL/GenBank/DDBJ whole genome shotgun (WGS) entry which is preliminary data.</text>
</comment>
<feature type="domain" description="N-acetyltransferase" evidence="3">
    <location>
        <begin position="27"/>
        <end position="181"/>
    </location>
</feature>
<dbReference type="PANTHER" id="PTHR43877:SF2">
    <property type="entry name" value="AMINOALKYLPHOSPHONATE N-ACETYLTRANSFERASE-RELATED"/>
    <property type="match status" value="1"/>
</dbReference>
<evidence type="ECO:0000256" key="1">
    <source>
        <dbReference type="ARBA" id="ARBA00022679"/>
    </source>
</evidence>
<dbReference type="CDD" id="cd04301">
    <property type="entry name" value="NAT_SF"/>
    <property type="match status" value="1"/>
</dbReference>
<dbReference type="Proteomes" id="UP000518887">
    <property type="component" value="Unassembled WGS sequence"/>
</dbReference>
<dbReference type="GO" id="GO:0016747">
    <property type="term" value="F:acyltransferase activity, transferring groups other than amino-acyl groups"/>
    <property type="evidence" value="ECO:0007669"/>
    <property type="project" value="InterPro"/>
</dbReference>
<name>A0A7W8GA27_9SPIR</name>
<dbReference type="EMBL" id="JACHFQ010000006">
    <property type="protein sequence ID" value="MBB5226643.1"/>
    <property type="molecule type" value="Genomic_DNA"/>
</dbReference>
<organism evidence="4 5">
    <name type="scientific">Treponema ruminis</name>
    <dbReference type="NCBI Taxonomy" id="744515"/>
    <lineage>
        <taxon>Bacteria</taxon>
        <taxon>Pseudomonadati</taxon>
        <taxon>Spirochaetota</taxon>
        <taxon>Spirochaetia</taxon>
        <taxon>Spirochaetales</taxon>
        <taxon>Treponemataceae</taxon>
        <taxon>Treponema</taxon>
    </lineage>
</organism>
<dbReference type="InterPro" id="IPR050832">
    <property type="entry name" value="Bact_Acetyltransf"/>
</dbReference>
<dbReference type="InterPro" id="IPR016181">
    <property type="entry name" value="Acyl_CoA_acyltransferase"/>
</dbReference>
<protein>
    <submittedName>
        <fullName evidence="4">Ribosomal protein S18 acetylase RimI-like enzyme</fullName>
    </submittedName>
</protein>
<dbReference type="RefSeq" id="WP_184660103.1">
    <property type="nucleotide sequence ID" value="NZ_CP031518.1"/>
</dbReference>
<keyword evidence="1" id="KW-0808">Transferase</keyword>
<reference evidence="4 5" key="1">
    <citation type="submission" date="2020-08" db="EMBL/GenBank/DDBJ databases">
        <title>Genomic Encyclopedia of Type Strains, Phase IV (KMG-IV): sequencing the most valuable type-strain genomes for metagenomic binning, comparative biology and taxonomic classification.</title>
        <authorList>
            <person name="Goeker M."/>
        </authorList>
    </citation>
    <scope>NUCLEOTIDE SEQUENCE [LARGE SCALE GENOMIC DNA]</scope>
    <source>
        <strain evidence="4 5">DSM 103462</strain>
    </source>
</reference>
<dbReference type="AlphaFoldDB" id="A0A7W8GA27"/>
<keyword evidence="5" id="KW-1185">Reference proteome</keyword>
<dbReference type="PANTHER" id="PTHR43877">
    <property type="entry name" value="AMINOALKYLPHOSPHONATE N-ACETYLTRANSFERASE-RELATED-RELATED"/>
    <property type="match status" value="1"/>
</dbReference>
<dbReference type="PROSITE" id="PS51186">
    <property type="entry name" value="GNAT"/>
    <property type="match status" value="1"/>
</dbReference>
<sequence length="181" mass="20674">MGKMSEIKYQRCDGLNKDFIEKQALKIIIRTARPKDIPALRELYLELEKDGVRYQPEHFVIGSRTDDFFQNIFDSPTQDILVADDNGQVTGFVHVMIIPQKKVSCLKPQTTVYMQDLCVSPNKRNGGIGTRLVKEAKAYGKAHGADFIRTQVFPGNVDGMRFYERNGFCEMMKTIECQTLN</sequence>
<dbReference type="InterPro" id="IPR000182">
    <property type="entry name" value="GNAT_dom"/>
</dbReference>
<dbReference type="Gene3D" id="3.40.630.30">
    <property type="match status" value="1"/>
</dbReference>
<dbReference type="SUPFAM" id="SSF55729">
    <property type="entry name" value="Acyl-CoA N-acyltransferases (Nat)"/>
    <property type="match status" value="1"/>
</dbReference>
<keyword evidence="4" id="KW-0689">Ribosomal protein</keyword>
<evidence type="ECO:0000313" key="4">
    <source>
        <dbReference type="EMBL" id="MBB5226643.1"/>
    </source>
</evidence>
<evidence type="ECO:0000259" key="3">
    <source>
        <dbReference type="PROSITE" id="PS51186"/>
    </source>
</evidence>
<accession>A0A7W8GA27</accession>
<dbReference type="Pfam" id="PF00583">
    <property type="entry name" value="Acetyltransf_1"/>
    <property type="match status" value="1"/>
</dbReference>
<proteinExistence type="predicted"/>
<gene>
    <name evidence="4" type="ORF">HNP76_002024</name>
</gene>
<dbReference type="GO" id="GO:0005840">
    <property type="term" value="C:ribosome"/>
    <property type="evidence" value="ECO:0007669"/>
    <property type="project" value="UniProtKB-KW"/>
</dbReference>